<sequence length="110" mass="12600">MEPTSVTRLVRPSNPLCGIARLIDLEVVCLDPNPFVAMEYETLQKDASIDLGRLRALVCKPELDESERYGLRPSFTRHGMTYNRQAWVKYIDQCLQVLRSQVDTLQEVMG</sequence>
<organism evidence="1 2">
    <name type="scientific">Datura stramonium</name>
    <name type="common">Jimsonweed</name>
    <name type="synonym">Common thornapple</name>
    <dbReference type="NCBI Taxonomy" id="4076"/>
    <lineage>
        <taxon>Eukaryota</taxon>
        <taxon>Viridiplantae</taxon>
        <taxon>Streptophyta</taxon>
        <taxon>Embryophyta</taxon>
        <taxon>Tracheophyta</taxon>
        <taxon>Spermatophyta</taxon>
        <taxon>Magnoliopsida</taxon>
        <taxon>eudicotyledons</taxon>
        <taxon>Gunneridae</taxon>
        <taxon>Pentapetalae</taxon>
        <taxon>asterids</taxon>
        <taxon>lamiids</taxon>
        <taxon>Solanales</taxon>
        <taxon>Solanaceae</taxon>
        <taxon>Solanoideae</taxon>
        <taxon>Datureae</taxon>
        <taxon>Datura</taxon>
    </lineage>
</organism>
<dbReference type="EMBL" id="JACEIK010004369">
    <property type="protein sequence ID" value="MCD9645208.1"/>
    <property type="molecule type" value="Genomic_DNA"/>
</dbReference>
<gene>
    <name evidence="1" type="ORF">HAX54_033945</name>
</gene>
<proteinExistence type="predicted"/>
<keyword evidence="2" id="KW-1185">Reference proteome</keyword>
<accession>A0ABS8VD64</accession>
<protein>
    <submittedName>
        <fullName evidence="1">Uncharacterized protein</fullName>
    </submittedName>
</protein>
<comment type="caution">
    <text evidence="1">The sequence shown here is derived from an EMBL/GenBank/DDBJ whole genome shotgun (WGS) entry which is preliminary data.</text>
</comment>
<evidence type="ECO:0000313" key="2">
    <source>
        <dbReference type="Proteomes" id="UP000823775"/>
    </source>
</evidence>
<evidence type="ECO:0000313" key="1">
    <source>
        <dbReference type="EMBL" id="MCD9645208.1"/>
    </source>
</evidence>
<reference evidence="1 2" key="1">
    <citation type="journal article" date="2021" name="BMC Genomics">
        <title>Datura genome reveals duplications of psychoactive alkaloid biosynthetic genes and high mutation rate following tissue culture.</title>
        <authorList>
            <person name="Rajewski A."/>
            <person name="Carter-House D."/>
            <person name="Stajich J."/>
            <person name="Litt A."/>
        </authorList>
    </citation>
    <scope>NUCLEOTIDE SEQUENCE [LARGE SCALE GENOMIC DNA]</scope>
    <source>
        <strain evidence="1">AR-01</strain>
    </source>
</reference>
<dbReference type="Proteomes" id="UP000823775">
    <property type="component" value="Unassembled WGS sequence"/>
</dbReference>
<name>A0ABS8VD64_DATST</name>